<sequence>MLLQSPARSGLHLRSLLRARGFNSYLSPSASAAASAAEEDDRKIAASMIGVWAMCLWEQIGARESQSDRAGSRARNSPGKFTPSSIKNN</sequence>
<dbReference type="Proteomes" id="UP000479710">
    <property type="component" value="Unassembled WGS sequence"/>
</dbReference>
<dbReference type="AlphaFoldDB" id="A0A6G1ELN5"/>
<feature type="region of interest" description="Disordered" evidence="1">
    <location>
        <begin position="64"/>
        <end position="89"/>
    </location>
</feature>
<accession>A0A6G1ELN5</accession>
<evidence type="ECO:0000313" key="2">
    <source>
        <dbReference type="EMBL" id="KAF0925536.1"/>
    </source>
</evidence>
<reference evidence="2 3" key="1">
    <citation type="submission" date="2019-11" db="EMBL/GenBank/DDBJ databases">
        <title>Whole genome sequence of Oryza granulata.</title>
        <authorList>
            <person name="Li W."/>
        </authorList>
    </citation>
    <scope>NUCLEOTIDE SEQUENCE [LARGE SCALE GENOMIC DNA]</scope>
    <source>
        <strain evidence="3">cv. Menghai</strain>
        <tissue evidence="2">Leaf</tissue>
    </source>
</reference>
<protein>
    <submittedName>
        <fullName evidence="2">Uncharacterized protein</fullName>
    </submittedName>
</protein>
<organism evidence="2 3">
    <name type="scientific">Oryza meyeriana var. granulata</name>
    <dbReference type="NCBI Taxonomy" id="110450"/>
    <lineage>
        <taxon>Eukaryota</taxon>
        <taxon>Viridiplantae</taxon>
        <taxon>Streptophyta</taxon>
        <taxon>Embryophyta</taxon>
        <taxon>Tracheophyta</taxon>
        <taxon>Spermatophyta</taxon>
        <taxon>Magnoliopsida</taxon>
        <taxon>Liliopsida</taxon>
        <taxon>Poales</taxon>
        <taxon>Poaceae</taxon>
        <taxon>BOP clade</taxon>
        <taxon>Oryzoideae</taxon>
        <taxon>Oryzeae</taxon>
        <taxon>Oryzinae</taxon>
        <taxon>Oryza</taxon>
        <taxon>Oryza meyeriana</taxon>
    </lineage>
</organism>
<proteinExistence type="predicted"/>
<dbReference type="EMBL" id="SPHZ02000003">
    <property type="protein sequence ID" value="KAF0925536.1"/>
    <property type="molecule type" value="Genomic_DNA"/>
</dbReference>
<keyword evidence="3" id="KW-1185">Reference proteome</keyword>
<comment type="caution">
    <text evidence="2">The sequence shown here is derived from an EMBL/GenBank/DDBJ whole genome shotgun (WGS) entry which is preliminary data.</text>
</comment>
<gene>
    <name evidence="2" type="ORF">E2562_017147</name>
</gene>
<name>A0A6G1ELN5_9ORYZ</name>
<evidence type="ECO:0000313" key="3">
    <source>
        <dbReference type="Proteomes" id="UP000479710"/>
    </source>
</evidence>
<evidence type="ECO:0000256" key="1">
    <source>
        <dbReference type="SAM" id="MobiDB-lite"/>
    </source>
</evidence>